<feature type="coiled-coil region" evidence="1">
    <location>
        <begin position="29"/>
        <end position="65"/>
    </location>
</feature>
<proteinExistence type="predicted"/>
<dbReference type="AlphaFoldDB" id="A0A0B8Q6L0"/>
<evidence type="ECO:0000313" key="3">
    <source>
        <dbReference type="EMBL" id="GAM75290.1"/>
    </source>
</evidence>
<sequence>MGNFIFDNLLIVGPAIVALVSCFLLLQNIRKYQQELNSLTHKKQVEAETENEAELESEILEHQLESNTETDTPSPSSNTVYGAALFLSVLLLTLAGISAQSRVSIAKVGFEELETSNQELRDKIQVFEEEQTKLVTEINDYKQSQKTPLERLKIEDMVDGRMQVAFGWVPSSAILSLEVVTPSGETINEASANGSKGGHFTQDPMNGTQTVMWSDKRTPKGKHRIIIRHISGGAAQLGIKIGMNNTIQEYEDVLTASDGVLELNIEVP</sequence>
<accession>A0A0B8Q6L0</accession>
<dbReference type="EMBL" id="BBSC01000004">
    <property type="protein sequence ID" value="GAM75290.1"/>
    <property type="molecule type" value="Genomic_DNA"/>
</dbReference>
<evidence type="ECO:0000313" key="4">
    <source>
        <dbReference type="Proteomes" id="UP000031666"/>
    </source>
</evidence>
<keyword evidence="2" id="KW-0472">Membrane</keyword>
<keyword evidence="2" id="KW-1133">Transmembrane helix</keyword>
<reference evidence="3 4" key="1">
    <citation type="submission" date="2015-01" db="EMBL/GenBank/DDBJ databases">
        <title>Vibrio sp. C94 JCM 19241 whole genome shotgun sequence.</title>
        <authorList>
            <person name="Sawabe T."/>
            <person name="Meirelles P."/>
            <person name="Feng G."/>
            <person name="Sayaka M."/>
            <person name="Hattori M."/>
            <person name="Ohkuma M."/>
        </authorList>
    </citation>
    <scope>NUCLEOTIDE SEQUENCE [LARGE SCALE GENOMIC DNA]</scope>
    <source>
        <strain evidence="4">JCM 19241</strain>
    </source>
</reference>
<name>A0A0B8Q6L0_9VIBR</name>
<feature type="transmembrane region" description="Helical" evidence="2">
    <location>
        <begin position="79"/>
        <end position="97"/>
    </location>
</feature>
<feature type="transmembrane region" description="Helical" evidence="2">
    <location>
        <begin position="9"/>
        <end position="29"/>
    </location>
</feature>
<evidence type="ECO:0000256" key="2">
    <source>
        <dbReference type="SAM" id="Phobius"/>
    </source>
</evidence>
<evidence type="ECO:0000256" key="1">
    <source>
        <dbReference type="SAM" id="Coils"/>
    </source>
</evidence>
<comment type="caution">
    <text evidence="3">The sequence shown here is derived from an EMBL/GenBank/DDBJ whole genome shotgun (WGS) entry which is preliminary data.</text>
</comment>
<protein>
    <submittedName>
        <fullName evidence="3">Uncharacterized protein</fullName>
    </submittedName>
</protein>
<reference evidence="3 4" key="2">
    <citation type="submission" date="2015-01" db="EMBL/GenBank/DDBJ databases">
        <authorList>
            <consortium name="NBRP consortium"/>
            <person name="Sawabe T."/>
            <person name="Meirelles P."/>
            <person name="Feng G."/>
            <person name="Sayaka M."/>
            <person name="Hattori M."/>
            <person name="Ohkuma M."/>
        </authorList>
    </citation>
    <scope>NUCLEOTIDE SEQUENCE [LARGE SCALE GENOMIC DNA]</scope>
    <source>
        <strain evidence="4">JCM 19241</strain>
    </source>
</reference>
<dbReference type="Proteomes" id="UP000031666">
    <property type="component" value="Unassembled WGS sequence"/>
</dbReference>
<keyword evidence="2" id="KW-0812">Transmembrane</keyword>
<gene>
    <name evidence="3" type="ORF">JCM19241_3202</name>
</gene>
<keyword evidence="1" id="KW-0175">Coiled coil</keyword>
<organism evidence="3 4">
    <name type="scientific">Vibrio ishigakensis</name>
    <dbReference type="NCBI Taxonomy" id="1481914"/>
    <lineage>
        <taxon>Bacteria</taxon>
        <taxon>Pseudomonadati</taxon>
        <taxon>Pseudomonadota</taxon>
        <taxon>Gammaproteobacteria</taxon>
        <taxon>Vibrionales</taxon>
        <taxon>Vibrionaceae</taxon>
        <taxon>Vibrio</taxon>
    </lineage>
</organism>
<feature type="coiled-coil region" evidence="1">
    <location>
        <begin position="110"/>
        <end position="137"/>
    </location>
</feature>